<evidence type="ECO:0000256" key="4">
    <source>
        <dbReference type="ARBA" id="ARBA00005232"/>
    </source>
</evidence>
<keyword evidence="8 18" id="KW-0812">Transmembrane</keyword>
<dbReference type="SUPFAM" id="SSF52777">
    <property type="entry name" value="CoA-dependent acyltransferases"/>
    <property type="match status" value="2"/>
</dbReference>
<dbReference type="Proteomes" id="UP001195483">
    <property type="component" value="Unassembled WGS sequence"/>
</dbReference>
<keyword evidence="7 17" id="KW-0808">Transferase</keyword>
<evidence type="ECO:0000313" key="21">
    <source>
        <dbReference type="EMBL" id="KAK3576348.1"/>
    </source>
</evidence>
<dbReference type="Gene3D" id="6.10.250.1760">
    <property type="match status" value="1"/>
</dbReference>
<comment type="similarity">
    <text evidence="4 17">Belongs to the carnitine/choline acetyltransferase family.</text>
</comment>
<comment type="catalytic activity">
    <reaction evidence="15">
        <text>(R)-carnitine + hexadecanoyl-CoA = O-hexadecanoyl-(R)-carnitine + CoA</text>
        <dbReference type="Rhea" id="RHEA:12661"/>
        <dbReference type="ChEBI" id="CHEBI:16347"/>
        <dbReference type="ChEBI" id="CHEBI:17490"/>
        <dbReference type="ChEBI" id="CHEBI:57287"/>
        <dbReference type="ChEBI" id="CHEBI:57379"/>
        <dbReference type="EC" id="2.3.1.21"/>
    </reaction>
    <physiologicalReaction direction="left-to-right" evidence="15">
        <dbReference type="Rhea" id="RHEA:12662"/>
    </physiologicalReaction>
</comment>
<name>A0AAE0RMY4_9BIVA</name>
<dbReference type="InterPro" id="IPR039551">
    <property type="entry name" value="Cho/carn_acyl_trans"/>
</dbReference>
<evidence type="ECO:0000259" key="19">
    <source>
        <dbReference type="Pfam" id="PF00755"/>
    </source>
</evidence>
<comment type="subcellular location">
    <subcellularLocation>
        <location evidence="1">Membrane</location>
        <topology evidence="1">Multi-pass membrane protein</topology>
    </subcellularLocation>
    <subcellularLocation>
        <location evidence="2">Mitochondrion membrane</location>
    </subcellularLocation>
</comment>
<evidence type="ECO:0000256" key="6">
    <source>
        <dbReference type="ARBA" id="ARBA00022448"/>
    </source>
</evidence>
<dbReference type="GO" id="GO:0006631">
    <property type="term" value="P:fatty acid metabolic process"/>
    <property type="evidence" value="ECO:0007669"/>
    <property type="project" value="UniProtKB-KW"/>
</dbReference>
<keyword evidence="10 18" id="KW-1133">Transmembrane helix</keyword>
<evidence type="ECO:0000259" key="20">
    <source>
        <dbReference type="Pfam" id="PF16484"/>
    </source>
</evidence>
<evidence type="ECO:0000313" key="22">
    <source>
        <dbReference type="Proteomes" id="UP001195483"/>
    </source>
</evidence>
<dbReference type="InterPro" id="IPR000542">
    <property type="entry name" value="Carn_acyl_trans"/>
</dbReference>
<evidence type="ECO:0000256" key="7">
    <source>
        <dbReference type="ARBA" id="ARBA00022679"/>
    </source>
</evidence>
<feature type="domain" description="Choline/carnitine acyltransferase" evidence="19">
    <location>
        <begin position="175"/>
        <end position="753"/>
    </location>
</feature>
<evidence type="ECO:0000256" key="15">
    <source>
        <dbReference type="ARBA" id="ARBA00048480"/>
    </source>
</evidence>
<evidence type="ECO:0000256" key="13">
    <source>
        <dbReference type="ARBA" id="ARBA00023136"/>
    </source>
</evidence>
<evidence type="ECO:0000256" key="18">
    <source>
        <dbReference type="SAM" id="Phobius"/>
    </source>
</evidence>
<dbReference type="GO" id="GO:0031966">
    <property type="term" value="C:mitochondrial membrane"/>
    <property type="evidence" value="ECO:0007669"/>
    <property type="project" value="UniProtKB-SubCell"/>
</dbReference>
<evidence type="ECO:0000256" key="17">
    <source>
        <dbReference type="RuleBase" id="RU003801"/>
    </source>
</evidence>
<feature type="domain" description="Carnitine O-palmitoyltransferase N-terminal" evidence="20">
    <location>
        <begin position="1"/>
        <end position="47"/>
    </location>
</feature>
<dbReference type="Pfam" id="PF16484">
    <property type="entry name" value="CPT_N"/>
    <property type="match status" value="1"/>
</dbReference>
<accession>A0AAE0RMY4</accession>
<comment type="pathway">
    <text evidence="3">Lipid metabolism; fatty acid beta-oxidation.</text>
</comment>
<reference evidence="21" key="1">
    <citation type="journal article" date="2021" name="Genome Biol. Evol.">
        <title>A High-Quality Reference Genome for a Parasitic Bivalve with Doubly Uniparental Inheritance (Bivalvia: Unionida).</title>
        <authorList>
            <person name="Smith C.H."/>
        </authorList>
    </citation>
    <scope>NUCLEOTIDE SEQUENCE</scope>
    <source>
        <strain evidence="21">CHS0354</strain>
    </source>
</reference>
<dbReference type="PROSITE" id="PS00439">
    <property type="entry name" value="ACYLTRANSF_C_1"/>
    <property type="match status" value="1"/>
</dbReference>
<evidence type="ECO:0000256" key="11">
    <source>
        <dbReference type="ARBA" id="ARBA00023098"/>
    </source>
</evidence>
<dbReference type="Gene3D" id="3.30.559.10">
    <property type="entry name" value="Chloramphenicol acetyltransferase-like domain"/>
    <property type="match status" value="1"/>
</dbReference>
<dbReference type="InterPro" id="IPR023213">
    <property type="entry name" value="CAT-like_dom_sf"/>
</dbReference>
<dbReference type="AlphaFoldDB" id="A0AAE0RMY4"/>
<dbReference type="FunFam" id="3.30.559.70:FF:000001">
    <property type="entry name" value="Carnitine O-palmitoyltransferase 1, liver isoform"/>
    <property type="match status" value="1"/>
</dbReference>
<evidence type="ECO:0000256" key="3">
    <source>
        <dbReference type="ARBA" id="ARBA00005005"/>
    </source>
</evidence>
<evidence type="ECO:0000256" key="10">
    <source>
        <dbReference type="ARBA" id="ARBA00022989"/>
    </source>
</evidence>
<dbReference type="Pfam" id="PF00755">
    <property type="entry name" value="Carn_acyltransf"/>
    <property type="match status" value="1"/>
</dbReference>
<evidence type="ECO:0000256" key="8">
    <source>
        <dbReference type="ARBA" id="ARBA00022692"/>
    </source>
</evidence>
<feature type="transmembrane region" description="Helical" evidence="18">
    <location>
        <begin position="53"/>
        <end position="72"/>
    </location>
</feature>
<evidence type="ECO:0000256" key="12">
    <source>
        <dbReference type="ARBA" id="ARBA00023128"/>
    </source>
</evidence>
<organism evidence="21 22">
    <name type="scientific">Potamilus streckersoni</name>
    <dbReference type="NCBI Taxonomy" id="2493646"/>
    <lineage>
        <taxon>Eukaryota</taxon>
        <taxon>Metazoa</taxon>
        <taxon>Spiralia</taxon>
        <taxon>Lophotrochozoa</taxon>
        <taxon>Mollusca</taxon>
        <taxon>Bivalvia</taxon>
        <taxon>Autobranchia</taxon>
        <taxon>Heteroconchia</taxon>
        <taxon>Palaeoheterodonta</taxon>
        <taxon>Unionida</taxon>
        <taxon>Unionoidea</taxon>
        <taxon>Unionidae</taxon>
        <taxon>Ambleminae</taxon>
        <taxon>Lampsilini</taxon>
        <taxon>Potamilus</taxon>
    </lineage>
</organism>
<keyword evidence="22" id="KW-1185">Reference proteome</keyword>
<feature type="transmembrane region" description="Helical" evidence="18">
    <location>
        <begin position="102"/>
        <end position="123"/>
    </location>
</feature>
<gene>
    <name evidence="21" type="ORF">CHS0354_039284</name>
</gene>
<dbReference type="Gene3D" id="3.30.559.70">
    <property type="entry name" value="Choline/Carnitine o-acyltransferase, domain 2"/>
    <property type="match status" value="1"/>
</dbReference>
<feature type="active site" description="Proton acceptor" evidence="16">
    <location>
        <position position="472"/>
    </location>
</feature>
<reference evidence="21" key="2">
    <citation type="journal article" date="2021" name="Genome Biol. Evol.">
        <title>Developing a high-quality reference genome for a parasitic bivalve with doubly uniparental inheritance (Bivalvia: Unionida).</title>
        <authorList>
            <person name="Smith C.H."/>
        </authorList>
    </citation>
    <scope>NUCLEOTIDE SEQUENCE</scope>
    <source>
        <strain evidence="21">CHS0354</strain>
        <tissue evidence="21">Mantle</tissue>
    </source>
</reference>
<reference evidence="21" key="3">
    <citation type="submission" date="2023-05" db="EMBL/GenBank/DDBJ databases">
        <authorList>
            <person name="Smith C.H."/>
        </authorList>
    </citation>
    <scope>NUCLEOTIDE SEQUENCE</scope>
    <source>
        <strain evidence="21">CHS0354</strain>
        <tissue evidence="21">Mantle</tissue>
    </source>
</reference>
<dbReference type="PANTHER" id="PTHR22589:SF31">
    <property type="entry name" value="CARNITINE O-PALMITOYLTRANSFERASE"/>
    <property type="match status" value="1"/>
</dbReference>
<dbReference type="GO" id="GO:0004095">
    <property type="term" value="F:carnitine O-palmitoyltransferase activity"/>
    <property type="evidence" value="ECO:0007669"/>
    <property type="project" value="UniProtKB-EC"/>
</dbReference>
<evidence type="ECO:0000256" key="5">
    <source>
        <dbReference type="ARBA" id="ARBA00013243"/>
    </source>
</evidence>
<dbReference type="EC" id="2.3.1.21" evidence="5"/>
<dbReference type="FunFam" id="3.30.559.10:FF:000042">
    <property type="entry name" value="Carnitine Palmitoyl Transferase"/>
    <property type="match status" value="1"/>
</dbReference>
<keyword evidence="14 17" id="KW-0012">Acyltransferase</keyword>
<dbReference type="InterPro" id="IPR042231">
    <property type="entry name" value="Cho/carn_acyl_trans_2"/>
</dbReference>
<proteinExistence type="inferred from homology"/>
<keyword evidence="11" id="KW-0443">Lipid metabolism</keyword>
<dbReference type="EMBL" id="JAEAOA010002300">
    <property type="protein sequence ID" value="KAK3576348.1"/>
    <property type="molecule type" value="Genomic_DNA"/>
</dbReference>
<dbReference type="InterPro" id="IPR032476">
    <property type="entry name" value="CPT_N"/>
</dbReference>
<evidence type="ECO:0000256" key="14">
    <source>
        <dbReference type="ARBA" id="ARBA00023315"/>
    </source>
</evidence>
<comment type="caution">
    <text evidence="21">The sequence shown here is derived from an EMBL/GenBank/DDBJ whole genome shotgun (WGS) entry which is preliminary data.</text>
</comment>
<dbReference type="PANTHER" id="PTHR22589">
    <property type="entry name" value="CARNITINE O-ACYLTRANSFERASE"/>
    <property type="match status" value="1"/>
</dbReference>
<dbReference type="PROSITE" id="PS00440">
    <property type="entry name" value="ACYLTRANSF_C_2"/>
    <property type="match status" value="1"/>
</dbReference>
<keyword evidence="13 18" id="KW-0472">Membrane</keyword>
<evidence type="ECO:0000256" key="16">
    <source>
        <dbReference type="PIRSR" id="PIRSR600542-1"/>
    </source>
</evidence>
<sequence>MAEAHSAVAFSFTVTHEGVDVNLNHEALKAVWQSGVRSWKKRLGRAKNKFKNGAYPASPISLLFVATMVLALRLGGVDPSFGIIDGIETYTPMLSKVFSENLATYASCIIYSTILWFSIIQLLKYTLKLLLTYHGWMFDERGKISLKTKLWVALVRVLGGRKPLLMSYQASLPKLPLPSVDDTIKKYLLSVRPLLNVEDYERMEKMANEFKDGLARKLQRYLLLKSWWSTNYVSDWWEEYVYLRGRSPIMVNSNFYGVDAVLVHPTKIPAARAGNIVYCMLQYRRELDREELNPLLLNKTVPLCSAQYERQFNTTRVPGIETDQIVHYKDSKHIVVYHRGRYFKVFIHFKGRLLKPCELERTFQKILDDPSNPVEGEERLASLTAGERIHWAVTRKDFFNTGKNKTSLDTIEKAAFFLTFDDEPQDFDINDQSSFDRFGHCMIHGKGYDRWFDKSFSLVVTSNGRIGFNAEHSWADAPIMAHLWEYSVTDDHQLLGYTPDGHTLGEPEVIPPNPVRLEWELHGPCIKAIESSYQVAKKLLDDVDLRILFFNNYGKGFMKKCKTSPDAYIQMALQLAYYRDAGNFCFTYESSMTRLFREGRTETVRPCTLESCEFVRAMDDMTKTNAERIAALTKAADRHQMAYRDSMTGAGLDRHLFCLYVVSKYIRTDSPFLSHVLNEPWRLSTSQTPHQQTDKLDLIKHPEHISGGGGFGPVADDGYGVSYIIAGEDVIFFHVTCKKSCTTTDASRFSNHIVIALSDIKALFNKK</sequence>
<protein>
    <recommendedName>
        <fullName evidence="5">carnitine O-palmitoyltransferase</fullName>
        <ecNumber evidence="5">2.3.1.21</ecNumber>
    </recommendedName>
</protein>
<keyword evidence="12" id="KW-0496">Mitochondrion</keyword>
<keyword evidence="6" id="KW-0813">Transport</keyword>
<keyword evidence="9" id="KW-0276">Fatty acid metabolism</keyword>
<evidence type="ECO:0000256" key="9">
    <source>
        <dbReference type="ARBA" id="ARBA00022832"/>
    </source>
</evidence>
<evidence type="ECO:0000256" key="2">
    <source>
        <dbReference type="ARBA" id="ARBA00004325"/>
    </source>
</evidence>
<evidence type="ECO:0000256" key="1">
    <source>
        <dbReference type="ARBA" id="ARBA00004141"/>
    </source>
</evidence>
<dbReference type="GO" id="GO:0009437">
    <property type="term" value="P:carnitine metabolic process"/>
    <property type="evidence" value="ECO:0007669"/>
    <property type="project" value="TreeGrafter"/>
</dbReference>